<dbReference type="EMBL" id="JAHQCR010000053">
    <property type="protein sequence ID" value="MBU9722494.1"/>
    <property type="molecule type" value="Genomic_DNA"/>
</dbReference>
<proteinExistence type="predicted"/>
<keyword evidence="2" id="KW-1185">Reference proteome</keyword>
<evidence type="ECO:0000313" key="1">
    <source>
        <dbReference type="EMBL" id="MBU9722494.1"/>
    </source>
</evidence>
<accession>A0ABS6JVB1</accession>
<organism evidence="1 2">
    <name type="scientific">Evansella alkalicola</name>
    <dbReference type="NCBI Taxonomy" id="745819"/>
    <lineage>
        <taxon>Bacteria</taxon>
        <taxon>Bacillati</taxon>
        <taxon>Bacillota</taxon>
        <taxon>Bacilli</taxon>
        <taxon>Bacillales</taxon>
        <taxon>Bacillaceae</taxon>
        <taxon>Evansella</taxon>
    </lineage>
</organism>
<dbReference type="RefSeq" id="WP_088074793.1">
    <property type="nucleotide sequence ID" value="NZ_JAHQCR010000053.1"/>
</dbReference>
<name>A0ABS6JVB1_9BACI</name>
<reference evidence="1 2" key="1">
    <citation type="submission" date="2021-06" db="EMBL/GenBank/DDBJ databases">
        <title>Bacillus sp. RD4P76, an endophyte from a halophyte.</title>
        <authorList>
            <person name="Sun J.-Q."/>
        </authorList>
    </citation>
    <scope>NUCLEOTIDE SEQUENCE [LARGE SCALE GENOMIC DNA]</scope>
    <source>
        <strain evidence="1 2">JCM 17098</strain>
    </source>
</reference>
<dbReference type="InterPro" id="IPR025617">
    <property type="entry name" value="YqzL"/>
</dbReference>
<dbReference type="Proteomes" id="UP000790580">
    <property type="component" value="Unassembled WGS sequence"/>
</dbReference>
<comment type="caution">
    <text evidence="1">The sequence shown here is derived from an EMBL/GenBank/DDBJ whole genome shotgun (WGS) entry which is preliminary data.</text>
</comment>
<evidence type="ECO:0000313" key="2">
    <source>
        <dbReference type="Proteomes" id="UP000790580"/>
    </source>
</evidence>
<sequence length="48" mass="5685">MIDLTWKVFSMTGNIDSYLLFKEMERDGTFPEYEEEDGVTEEFDSTTH</sequence>
<protein>
    <submittedName>
        <fullName evidence="1">YqzL family protein</fullName>
    </submittedName>
</protein>
<gene>
    <name evidence="1" type="ORF">KS407_13750</name>
</gene>
<dbReference type="Pfam" id="PF14006">
    <property type="entry name" value="YqzL"/>
    <property type="match status" value="1"/>
</dbReference>